<feature type="chain" id="PRO_5024433099" evidence="3">
    <location>
        <begin position="28"/>
        <end position="350"/>
    </location>
</feature>
<feature type="domain" description="NodB homology" evidence="4">
    <location>
        <begin position="84"/>
        <end position="350"/>
    </location>
</feature>
<dbReference type="GO" id="GO:0005576">
    <property type="term" value="C:extracellular region"/>
    <property type="evidence" value="ECO:0007669"/>
    <property type="project" value="UniProtKB-SubCell"/>
</dbReference>
<keyword evidence="2 3" id="KW-0732">Signal</keyword>
<evidence type="ECO:0000313" key="5">
    <source>
        <dbReference type="EMBL" id="TMP81120.1"/>
    </source>
</evidence>
<dbReference type="Proteomes" id="UP000307362">
    <property type="component" value="Unassembled WGS sequence"/>
</dbReference>
<dbReference type="PANTHER" id="PTHR34216:SF3">
    <property type="entry name" value="POLY-BETA-1,6-N-ACETYL-D-GLUCOSAMINE N-DEACETYLASE"/>
    <property type="match status" value="1"/>
</dbReference>
<comment type="caution">
    <text evidence="5">The sequence shown here is derived from an EMBL/GenBank/DDBJ whole genome shotgun (WGS) entry which is preliminary data.</text>
</comment>
<dbReference type="GO" id="GO:0016810">
    <property type="term" value="F:hydrolase activity, acting on carbon-nitrogen (but not peptide) bonds"/>
    <property type="evidence" value="ECO:0007669"/>
    <property type="project" value="InterPro"/>
</dbReference>
<dbReference type="SUPFAM" id="SSF88713">
    <property type="entry name" value="Glycoside hydrolase/deacetylase"/>
    <property type="match status" value="1"/>
</dbReference>
<dbReference type="AlphaFoldDB" id="A0A5S3YVR1"/>
<name>A0A5S3YVR1_9GAMM</name>
<evidence type="ECO:0000256" key="2">
    <source>
        <dbReference type="ARBA" id="ARBA00022729"/>
    </source>
</evidence>
<dbReference type="RefSeq" id="WP_138567260.1">
    <property type="nucleotide sequence ID" value="NZ_PNCM01000016.1"/>
</dbReference>
<evidence type="ECO:0000313" key="6">
    <source>
        <dbReference type="Proteomes" id="UP000307362"/>
    </source>
</evidence>
<gene>
    <name evidence="5" type="ORF">CWB73_08470</name>
</gene>
<reference evidence="5 6" key="1">
    <citation type="submission" date="2017-12" db="EMBL/GenBank/DDBJ databases">
        <authorList>
            <person name="Paulsen S."/>
            <person name="Gram L.K."/>
        </authorList>
    </citation>
    <scope>NUCLEOTIDE SEQUENCE [LARGE SCALE GENOMIC DNA]</scope>
    <source>
        <strain evidence="5 6">S1189</strain>
    </source>
</reference>
<dbReference type="GO" id="GO:0005975">
    <property type="term" value="P:carbohydrate metabolic process"/>
    <property type="evidence" value="ECO:0007669"/>
    <property type="project" value="InterPro"/>
</dbReference>
<dbReference type="Pfam" id="PF01522">
    <property type="entry name" value="Polysacc_deac_1"/>
    <property type="match status" value="1"/>
</dbReference>
<evidence type="ECO:0000259" key="4">
    <source>
        <dbReference type="PROSITE" id="PS51677"/>
    </source>
</evidence>
<dbReference type="PROSITE" id="PS51677">
    <property type="entry name" value="NODB"/>
    <property type="match status" value="1"/>
</dbReference>
<proteinExistence type="predicted"/>
<organism evidence="5 6">
    <name type="scientific">Pseudoalteromonas phenolica</name>
    <dbReference type="NCBI Taxonomy" id="161398"/>
    <lineage>
        <taxon>Bacteria</taxon>
        <taxon>Pseudomonadati</taxon>
        <taxon>Pseudomonadota</taxon>
        <taxon>Gammaproteobacteria</taxon>
        <taxon>Alteromonadales</taxon>
        <taxon>Pseudoalteromonadaceae</taxon>
        <taxon>Pseudoalteromonas</taxon>
    </lineage>
</organism>
<evidence type="ECO:0000256" key="3">
    <source>
        <dbReference type="SAM" id="SignalP"/>
    </source>
</evidence>
<dbReference type="CDD" id="cd10973">
    <property type="entry name" value="CE4_DAC_u4_5s"/>
    <property type="match status" value="1"/>
</dbReference>
<sequence>MVRFMIFKYLFHCFVFALLLFSTPSLSAVILQYHHVSEKLPAVTSVSEETFKTHLTYLKENDFNVIHLDKLLHHTQQGKALPGKTVAITFDDGYDNNIEQAVPILEEFGYPYTIFVNPQLIDENKSYVMTWDELRSLAKRGALIANHSAKHDYLHLKQVGETQAQWLKRVREDILFSEKRIKEEVGHNVKLLAYPYGEFNRLLQSLVKELGFVGIGQHSGAVSKFTDYTRVPRYPASGFYSKLDTLKTKLHSLPFAISELDYTDSVTTNPTPTIEIEFASKDFYQSQFACFVSGVGRADIAWKNEKRVSVTSPEDIKKGRTRYNCTAPSIKHPGQFYWFSQPWVLQTSDE</sequence>
<dbReference type="OrthoDB" id="9814639at2"/>
<dbReference type="InterPro" id="IPR051398">
    <property type="entry name" value="Polysacch_Deacetylase"/>
</dbReference>
<dbReference type="InterPro" id="IPR011330">
    <property type="entry name" value="Glyco_hydro/deAcase_b/a-brl"/>
</dbReference>
<dbReference type="EMBL" id="PNCM01000016">
    <property type="protein sequence ID" value="TMP81120.1"/>
    <property type="molecule type" value="Genomic_DNA"/>
</dbReference>
<protein>
    <submittedName>
        <fullName evidence="5">Polysaccharide deacetylase</fullName>
    </submittedName>
</protein>
<feature type="signal peptide" evidence="3">
    <location>
        <begin position="1"/>
        <end position="27"/>
    </location>
</feature>
<accession>A0A5S3YVR1</accession>
<dbReference type="InterPro" id="IPR002509">
    <property type="entry name" value="NODB_dom"/>
</dbReference>
<reference evidence="6" key="2">
    <citation type="submission" date="2019-06" db="EMBL/GenBank/DDBJ databases">
        <title>Co-occurence of chitin degradation, pigmentation and bioactivity in marine Pseudoalteromonas.</title>
        <authorList>
            <person name="Sonnenschein E.C."/>
            <person name="Bech P.K."/>
        </authorList>
    </citation>
    <scope>NUCLEOTIDE SEQUENCE [LARGE SCALE GENOMIC DNA]</scope>
    <source>
        <strain evidence="6">S1189</strain>
    </source>
</reference>
<dbReference type="Gene3D" id="3.20.20.370">
    <property type="entry name" value="Glycoside hydrolase/deacetylase"/>
    <property type="match status" value="1"/>
</dbReference>
<dbReference type="PANTHER" id="PTHR34216">
    <property type="match status" value="1"/>
</dbReference>
<comment type="subcellular location">
    <subcellularLocation>
        <location evidence="1">Secreted</location>
    </subcellularLocation>
</comment>
<evidence type="ECO:0000256" key="1">
    <source>
        <dbReference type="ARBA" id="ARBA00004613"/>
    </source>
</evidence>